<dbReference type="EMBL" id="OZ034819">
    <property type="protein sequence ID" value="CAL1391741.1"/>
    <property type="molecule type" value="Genomic_DNA"/>
</dbReference>
<dbReference type="AlphaFoldDB" id="A0AAV2F0H1"/>
<evidence type="ECO:0000256" key="1">
    <source>
        <dbReference type="SAM" id="MobiDB-lite"/>
    </source>
</evidence>
<feature type="region of interest" description="Disordered" evidence="1">
    <location>
        <begin position="1"/>
        <end position="56"/>
    </location>
</feature>
<evidence type="ECO:0000313" key="2">
    <source>
        <dbReference type="EMBL" id="CAL1391741.1"/>
    </source>
</evidence>
<organism evidence="2 3">
    <name type="scientific">Linum trigynum</name>
    <dbReference type="NCBI Taxonomy" id="586398"/>
    <lineage>
        <taxon>Eukaryota</taxon>
        <taxon>Viridiplantae</taxon>
        <taxon>Streptophyta</taxon>
        <taxon>Embryophyta</taxon>
        <taxon>Tracheophyta</taxon>
        <taxon>Spermatophyta</taxon>
        <taxon>Magnoliopsida</taxon>
        <taxon>eudicotyledons</taxon>
        <taxon>Gunneridae</taxon>
        <taxon>Pentapetalae</taxon>
        <taxon>rosids</taxon>
        <taxon>fabids</taxon>
        <taxon>Malpighiales</taxon>
        <taxon>Linaceae</taxon>
        <taxon>Linum</taxon>
    </lineage>
</organism>
<evidence type="ECO:0000313" key="3">
    <source>
        <dbReference type="Proteomes" id="UP001497516"/>
    </source>
</evidence>
<sequence length="245" mass="28106">MNGNLDDNGHNVDNGHEQHDEDTDGYDDDDDDDDDEDNTSTDDDSSSASMDDDDDRHVRDVIHPLALPDHPDIIPITYTGTTFVEHLMDQYISFTPGSYIFIDRGWMLRHVINEVRSWIFEELEQMNIHSEEQPCKIQFYMAVGGGVYQPILFPDPHSWHMNRRDDHTNIWTVHVAHRVQLIGYNWVGGLVPQQHQHLQDAQVADVNEIAYVQGRGEGDALHDYIFNAAWGTGTNTEEESDMEED</sequence>
<proteinExistence type="predicted"/>
<name>A0AAV2F0H1_9ROSI</name>
<gene>
    <name evidence="2" type="ORF">LTRI10_LOCUS32435</name>
</gene>
<protein>
    <submittedName>
        <fullName evidence="2">Uncharacterized protein</fullName>
    </submittedName>
</protein>
<accession>A0AAV2F0H1</accession>
<feature type="compositionally biased region" description="Acidic residues" evidence="1">
    <location>
        <begin position="20"/>
        <end position="54"/>
    </location>
</feature>
<reference evidence="2 3" key="1">
    <citation type="submission" date="2024-04" db="EMBL/GenBank/DDBJ databases">
        <authorList>
            <person name="Fracassetti M."/>
        </authorList>
    </citation>
    <scope>NUCLEOTIDE SEQUENCE [LARGE SCALE GENOMIC DNA]</scope>
</reference>
<dbReference type="Proteomes" id="UP001497516">
    <property type="component" value="Chromosome 6"/>
</dbReference>
<keyword evidence="3" id="KW-1185">Reference proteome</keyword>
<feature type="compositionally biased region" description="Basic and acidic residues" evidence="1">
    <location>
        <begin position="7"/>
        <end position="19"/>
    </location>
</feature>